<dbReference type="SMART" id="SM00033">
    <property type="entry name" value="CH"/>
    <property type="match status" value="1"/>
</dbReference>
<dbReference type="PANTHER" id="PTHR21524">
    <property type="entry name" value="SPECTRIN REPEAT CONTAINING NUCLEAR ENVELOPE PROTEIN 2"/>
    <property type="match status" value="1"/>
</dbReference>
<keyword evidence="7 14" id="KW-0175">Coiled coil</keyword>
<feature type="coiled-coil region" evidence="14">
    <location>
        <begin position="2526"/>
        <end position="2553"/>
    </location>
</feature>
<dbReference type="Pfam" id="PF00307">
    <property type="entry name" value="CH"/>
    <property type="match status" value="2"/>
</dbReference>
<feature type="coiled-coil region" evidence="14">
    <location>
        <begin position="2343"/>
        <end position="2370"/>
    </location>
</feature>
<feature type="coiled-coil region" evidence="14">
    <location>
        <begin position="1994"/>
        <end position="2024"/>
    </location>
</feature>
<evidence type="ECO:0000313" key="18">
    <source>
        <dbReference type="Proteomes" id="UP000218231"/>
    </source>
</evidence>
<evidence type="ECO:0000256" key="14">
    <source>
        <dbReference type="SAM" id="Coils"/>
    </source>
</evidence>
<evidence type="ECO:0000256" key="11">
    <source>
        <dbReference type="ARBA" id="ARBA00023242"/>
    </source>
</evidence>
<dbReference type="GO" id="GO:0031965">
    <property type="term" value="C:nuclear membrane"/>
    <property type="evidence" value="ECO:0007669"/>
    <property type="project" value="UniProtKB-SubCell"/>
</dbReference>
<feature type="coiled-coil region" evidence="14">
    <location>
        <begin position="2402"/>
        <end position="2429"/>
    </location>
</feature>
<evidence type="ECO:0000256" key="15">
    <source>
        <dbReference type="SAM" id="MobiDB-lite"/>
    </source>
</evidence>
<evidence type="ECO:0000256" key="6">
    <source>
        <dbReference type="ARBA" id="ARBA00022989"/>
    </source>
</evidence>
<evidence type="ECO:0000259" key="16">
    <source>
        <dbReference type="PROSITE" id="PS50021"/>
    </source>
</evidence>
<keyword evidence="9" id="KW-0009">Actin-binding</keyword>
<dbReference type="SUPFAM" id="SSF47576">
    <property type="entry name" value="Calponin-homology domain, CH-domain"/>
    <property type="match status" value="1"/>
</dbReference>
<dbReference type="Proteomes" id="UP000218231">
    <property type="component" value="Unassembled WGS sequence"/>
</dbReference>
<feature type="coiled-coil region" evidence="14">
    <location>
        <begin position="791"/>
        <end position="818"/>
    </location>
</feature>
<feature type="coiled-coil region" evidence="14">
    <location>
        <begin position="2454"/>
        <end position="2491"/>
    </location>
</feature>
<dbReference type="PROSITE" id="PS50021">
    <property type="entry name" value="CH"/>
    <property type="match status" value="2"/>
</dbReference>
<dbReference type="GO" id="GO:0007097">
    <property type="term" value="P:nuclear migration"/>
    <property type="evidence" value="ECO:0007669"/>
    <property type="project" value="TreeGrafter"/>
</dbReference>
<evidence type="ECO:0000313" key="17">
    <source>
        <dbReference type="EMBL" id="PAV66740.1"/>
    </source>
</evidence>
<feature type="region of interest" description="Disordered" evidence="15">
    <location>
        <begin position="88"/>
        <end position="114"/>
    </location>
</feature>
<dbReference type="OrthoDB" id="18740at2759"/>
<dbReference type="GO" id="GO:0005856">
    <property type="term" value="C:cytoskeleton"/>
    <property type="evidence" value="ECO:0007669"/>
    <property type="project" value="UniProtKB-SubCell"/>
</dbReference>
<keyword evidence="6" id="KW-1133">Transmembrane helix</keyword>
<gene>
    <name evidence="17" type="ORF">WR25_10488</name>
</gene>
<evidence type="ECO:0000256" key="10">
    <source>
        <dbReference type="ARBA" id="ARBA00023212"/>
    </source>
</evidence>
<evidence type="ECO:0000256" key="2">
    <source>
        <dbReference type="ARBA" id="ARBA00004528"/>
    </source>
</evidence>
<keyword evidence="5" id="KW-0677">Repeat</keyword>
<feature type="region of interest" description="Disordered" evidence="15">
    <location>
        <begin position="760"/>
        <end position="779"/>
    </location>
</feature>
<protein>
    <recommendedName>
        <fullName evidence="16">Calponin-homology (CH) domain-containing protein</fullName>
    </recommendedName>
</protein>
<evidence type="ECO:0000256" key="1">
    <source>
        <dbReference type="ARBA" id="ARBA00004245"/>
    </source>
</evidence>
<proteinExistence type="predicted"/>
<keyword evidence="8" id="KW-0472">Membrane</keyword>
<feature type="domain" description="Calponin-homology (CH)" evidence="16">
    <location>
        <begin position="1"/>
        <end position="68"/>
    </location>
</feature>
<dbReference type="GO" id="GO:0006997">
    <property type="term" value="P:nucleus organization"/>
    <property type="evidence" value="ECO:0007669"/>
    <property type="project" value="TreeGrafter"/>
</dbReference>
<dbReference type="STRING" id="2018661.A0A2A2JYP9"/>
<evidence type="ECO:0000256" key="5">
    <source>
        <dbReference type="ARBA" id="ARBA00022737"/>
    </source>
</evidence>
<keyword evidence="10" id="KW-0206">Cytoskeleton</keyword>
<evidence type="ECO:0000256" key="8">
    <source>
        <dbReference type="ARBA" id="ARBA00023136"/>
    </source>
</evidence>
<accession>A0A2A2JYP9</accession>
<dbReference type="GO" id="GO:0007010">
    <property type="term" value="P:cytoskeleton organization"/>
    <property type="evidence" value="ECO:0007669"/>
    <property type="project" value="TreeGrafter"/>
</dbReference>
<dbReference type="PROSITE" id="PS00020">
    <property type="entry name" value="ACTININ_2"/>
    <property type="match status" value="1"/>
</dbReference>
<reference evidence="17 18" key="1">
    <citation type="journal article" date="2017" name="Curr. Biol.">
        <title>Genome architecture and evolution of a unichromosomal asexual nematode.</title>
        <authorList>
            <person name="Fradin H."/>
            <person name="Zegar C."/>
            <person name="Gutwein M."/>
            <person name="Lucas J."/>
            <person name="Kovtun M."/>
            <person name="Corcoran D."/>
            <person name="Baugh L.R."/>
            <person name="Kiontke K."/>
            <person name="Gunsalus K."/>
            <person name="Fitch D.H."/>
            <person name="Piano F."/>
        </authorList>
    </citation>
    <scope>NUCLEOTIDE SEQUENCE [LARGE SCALE GENOMIC DNA]</scope>
    <source>
        <strain evidence="17">PF1309</strain>
    </source>
</reference>
<feature type="domain" description="Calponin-homology (CH)" evidence="16">
    <location>
        <begin position="137"/>
        <end position="242"/>
    </location>
</feature>
<feature type="coiled-coil region" evidence="14">
    <location>
        <begin position="1277"/>
        <end position="1304"/>
    </location>
</feature>
<comment type="caution">
    <text evidence="17">The sequence shown here is derived from an EMBL/GenBank/DDBJ whole genome shotgun (WGS) entry which is preliminary data.</text>
</comment>
<comment type="subcellular location">
    <subcellularLocation>
        <location evidence="1">Cytoplasm</location>
        <location evidence="1">Cytoskeleton</location>
    </subcellularLocation>
    <subcellularLocation>
        <location evidence="12">Endomembrane system</location>
        <topology evidence="12">Single-pass type IV membrane protein</topology>
        <orientation evidence="12">Cytoplasmic side</orientation>
    </subcellularLocation>
    <subcellularLocation>
        <location evidence="2">Nucleus membrane</location>
        <topology evidence="2">Single-pass membrane protein</topology>
        <orientation evidence="2">Cytoplasmic side</orientation>
    </subcellularLocation>
    <subcellularLocation>
        <location evidence="13">Nucleus membrane</location>
        <topology evidence="13">Single-pass type IV membrane protein</topology>
    </subcellularLocation>
</comment>
<dbReference type="InterPro" id="IPR001589">
    <property type="entry name" value="Actinin_actin-bd_CS"/>
</dbReference>
<dbReference type="GO" id="GO:0003779">
    <property type="term" value="F:actin binding"/>
    <property type="evidence" value="ECO:0007669"/>
    <property type="project" value="UniProtKB-KW"/>
</dbReference>
<dbReference type="GO" id="GO:0048471">
    <property type="term" value="C:perinuclear region of cytoplasm"/>
    <property type="evidence" value="ECO:0007669"/>
    <property type="project" value="TreeGrafter"/>
</dbReference>
<dbReference type="InterPro" id="IPR036872">
    <property type="entry name" value="CH_dom_sf"/>
</dbReference>
<keyword evidence="11" id="KW-0539">Nucleus</keyword>
<evidence type="ECO:0000256" key="9">
    <source>
        <dbReference type="ARBA" id="ARBA00023203"/>
    </source>
</evidence>
<dbReference type="Gene3D" id="1.10.418.10">
    <property type="entry name" value="Calponin-like domain"/>
    <property type="match status" value="2"/>
</dbReference>
<evidence type="ECO:0000256" key="13">
    <source>
        <dbReference type="ARBA" id="ARBA00060498"/>
    </source>
</evidence>
<evidence type="ECO:0000256" key="3">
    <source>
        <dbReference type="ARBA" id="ARBA00022490"/>
    </source>
</evidence>
<name>A0A2A2JYP9_9BILA</name>
<dbReference type="PANTHER" id="PTHR21524:SF5">
    <property type="entry name" value="SPECTRIN REPEAT CONTAINING NUCLEAR ENVELOPE PROTEIN 2"/>
    <property type="match status" value="1"/>
</dbReference>
<sequence length="2673" mass="306927">MAHKICKPVNNKKSSKRSRVHHIANLTTALTVLRRRGLELINNNPGDIADGNPKIILGLIWQIILYFQIETNIQLLQEWGWAATSVEVPEQTPGASTSGQEEAPRSPRSPLKRRLVSLLTPTKSDSKSKLSVKHVRSSAEQTMIRWVREHVAKHFGLEVNDMDKSWRDGVLLCAMVARWRPDVIDMNRVKQSSERSNVELAQAMAERHLKIRSLLEVEDVICEKPDHRSIMTYVSQFIRAFGERKPMEDTEQSGFMEWLKVASAMKLIEEEIEVYFRIRREYVEYRTLFSTIMATKMNYTVDELTDIEKRWELIGAELEKASVKLEKSLPEPFASISEWTTKGQSIILTPLNLNTENPRETVNRLMTLISGHNNHFIELGAQEEALRKGIEENKTVSMELINPLKARFETLAGEHPIRLASLKILLAHYRILTYLVEIEEKIELWRSDQKNIENIFEKNHFRSADSLSLLNRWLKEYNQLLGENPRARCATYVNRLQQVIREPPPTKLEGETLINAAEKKVDATMTKLEKLRDEMLNIRGVWTEWEQEIWHLEEVVRLDLENGTENLRGEKARLAELEQRTNHLLPLVSASARFSINQRMQALRKHFSDLGRRPVTKKETPQGKVGARLVVDLQPSTSSEIHKITNSNECANEVLKLEMTLRERSTRGYANELEERVAKMDLQKKLRILKGVHPQMITIEEYIDKVAQWRSHPDPYERAKADDVIDDVRRMIEAVGRDGSDLVCIRNYILLLEKFDRASDGMGSSRSTLHRESGTEASPSPIDKEYIRAVIAKKKEIIEKKERNEDEIRESLRDMEDCDKILEGWQSKKLDGLREDWRRKRTEFEIFETLIERIQVIIRYLQRDRIIDNDTLDELRAMWDRSYTMKMSDLGETIRTILGEVEILVEECMGERLDSLAMTNESDCEISYNLIEEVGPALVQFCPRLDDRLQRARRVLRIKMELFKRLQNFYDAIRHIKNQNLQWNSIYLDQLTAVRINLSELIARCDDEWVREANALRAELAAIHGSFFQLEFDRLNEKLNLLIYERDKLRELMTARRDYLNGVEAFLADTQQDISMLATSSESETRERITNDHCAKLENDARLLNELRERADMRIEDFSAPLLIRKFRTQQLGEESGPSAEELLRRFEALLGMPLANTDKTDEFIPVICTLKDMDTEEENVLEQLKDLPMSEDQRASFAHLMERYNRRKELRTKRILHIITCYVDWLTQRYRGIEDEVNMLIETNNKQDLINYIDGDIAIWKSDIKKLEDRLSPELKKLCGAELADLARQRERLERKIGHYQAQPSRLKDKLDRFEAWLNALESDIINAQNCPNEDEKRARCRYLLQAALNKERLVGKLERLNVPNRAEVQAMCIRYRGLVDQLRPYEQSEDGAFIPLHVSTAIHGMPFQSQISVSSIGSSELERAESVLSITSSIDVTSERGDGKEDRLDQIIRRVEDIRTSYTPGPKPMKHAVLDIQKLQKYEQECSDMLDKETGETPENEARRHKLYLVRENIRQLLLPLQAEVSEEEDLKQKHTEIMQQLEQLENSVKQKKPIDQAEIAKELDRLQMQMDLLKVICEKPRDYVQCEILESSRESSPSSISKRKKKVLLMVSNTVTSVMSVVEEKLLSIEQAKQQPVVHEKLELVKSNLRDLDIQSPEPPSIGEDLLSPRLDPLAGPAYNPLNEVRRLAGEIGSSIETAEAMARDGERPTVEAAKNLLKDQRKTIEHMFSIANKQPEPQKVDAIRVVADTDERLKNAMTMVDDILASIPEESTTSQAPLDEINRMASDIGGAIDTAEAMAREGDRVDIEAARDLLDNQKKNVDRMGEIAESLPELPRATAIGVISDTDERLKNAISEIDDLLLPEIPEESSIPLSEINRMAADIGASIDTAESMARKADRPDIEGAKNLLENQKKILDQMNDLAETLPEMPKAEAICIIADTDERLKNTISEVDELLEGMPAEESLWELLPERKVVEDKTPVSLSDFEIPEADDQANFEELKRLAEQLQEAIIKAEGYVESPGDVDALQAASDTLAKQDKTIKRMHNIIDNLDCNTQEDEQRKTDAVDVLSGIEEQFKNTRRTIDDRIDEINYGQVPFVKSQVEGEQFVVVDSSLQEEPSTSKLAVQNDLAALALELDRAATEAVEIAADQPDSRQLAEADERLQQLEGAIDRMRTIVESIEPDNPEDEIKKIEAIDILSKIEEQYKNARANILDSIDELKAQEEKDKIQQQVNELIYQLNDLISRPLDQLSPEELESIERMARDSLPEDQQKQILDKVNDLKKRKANHDKAQDLLNKLKELESMPIDSLQPEYLLSLENDAKDLPGDLAKPILDKINALRQAKADKDEIKGQVRELEYQLQDLDNKPITDLSPAELENLQLIASRLPKELAEPILAKLDDLKKENDKVQHQIQELIYQVDELTKKPIDSLSPNEIETLQLAIEGLPKDTRDKLAAKLNELKKDKENHDKLNKAVADLKNELDNLANKPIDILSPEELEILTNTISELPREQAGPLLIQIEELKKRKRDRDELNKKLDEINKELEALEEAPIDSISPEDIDSLLLKIVELPSDEEAKLLARINDLKKRKQDHDKVKELEYRLDDILKKPLNDVSPQDIIGLEQDARSLPEELGDPLLARIHQLKVDKEANCAKLAKARKETEEKGKKPKR</sequence>
<organism evidence="17 18">
    <name type="scientific">Diploscapter pachys</name>
    <dbReference type="NCBI Taxonomy" id="2018661"/>
    <lineage>
        <taxon>Eukaryota</taxon>
        <taxon>Metazoa</taxon>
        <taxon>Ecdysozoa</taxon>
        <taxon>Nematoda</taxon>
        <taxon>Chromadorea</taxon>
        <taxon>Rhabditida</taxon>
        <taxon>Rhabditina</taxon>
        <taxon>Rhabditomorpha</taxon>
        <taxon>Rhabditoidea</taxon>
        <taxon>Rhabditidae</taxon>
        <taxon>Diploscapter</taxon>
    </lineage>
</organism>
<keyword evidence="18" id="KW-1185">Reference proteome</keyword>
<evidence type="ECO:0000256" key="4">
    <source>
        <dbReference type="ARBA" id="ARBA00022692"/>
    </source>
</evidence>
<evidence type="ECO:0000256" key="7">
    <source>
        <dbReference type="ARBA" id="ARBA00023054"/>
    </source>
</evidence>
<dbReference type="InterPro" id="IPR001715">
    <property type="entry name" value="CH_dom"/>
</dbReference>
<dbReference type="GO" id="GO:0019894">
    <property type="term" value="F:kinesin binding"/>
    <property type="evidence" value="ECO:0007669"/>
    <property type="project" value="TreeGrafter"/>
</dbReference>
<evidence type="ECO:0000256" key="12">
    <source>
        <dbReference type="ARBA" id="ARBA00060457"/>
    </source>
</evidence>
<feature type="coiled-coil region" evidence="14">
    <location>
        <begin position="1527"/>
        <end position="1554"/>
    </location>
</feature>
<feature type="coiled-coil region" evidence="14">
    <location>
        <begin position="2160"/>
        <end position="2249"/>
    </location>
</feature>
<dbReference type="FunFam" id="1.10.418.10:FF:000099">
    <property type="entry name" value="Nuclear anchorage protein 1"/>
    <property type="match status" value="1"/>
</dbReference>
<keyword evidence="3" id="KW-0963">Cytoplasm</keyword>
<keyword evidence="4" id="KW-0812">Transmembrane</keyword>
<dbReference type="EMBL" id="LIAE01010038">
    <property type="protein sequence ID" value="PAV66740.1"/>
    <property type="molecule type" value="Genomic_DNA"/>
</dbReference>